<proteinExistence type="inferred from homology"/>
<comment type="similarity">
    <text evidence="2">Belongs to the oxygen-dependent FAD-linked oxidoreductase family.</text>
</comment>
<dbReference type="PROSITE" id="PS00862">
    <property type="entry name" value="OX2_COVAL_FAD"/>
    <property type="match status" value="1"/>
</dbReference>
<evidence type="ECO:0000259" key="7">
    <source>
        <dbReference type="PROSITE" id="PS51387"/>
    </source>
</evidence>
<feature type="chain" id="PRO_5045438742" description="FAD-binding PCMH-type domain-containing protein" evidence="6">
    <location>
        <begin position="21"/>
        <end position="494"/>
    </location>
</feature>
<dbReference type="InterPro" id="IPR016169">
    <property type="entry name" value="FAD-bd_PCMH_sub2"/>
</dbReference>
<keyword evidence="9" id="KW-1185">Reference proteome</keyword>
<dbReference type="Proteomes" id="UP001465976">
    <property type="component" value="Unassembled WGS sequence"/>
</dbReference>
<dbReference type="InterPro" id="IPR006094">
    <property type="entry name" value="Oxid_FAD_bind_N"/>
</dbReference>
<organism evidence="8 9">
    <name type="scientific">Marasmius crinis-equi</name>
    <dbReference type="NCBI Taxonomy" id="585013"/>
    <lineage>
        <taxon>Eukaryota</taxon>
        <taxon>Fungi</taxon>
        <taxon>Dikarya</taxon>
        <taxon>Basidiomycota</taxon>
        <taxon>Agaricomycotina</taxon>
        <taxon>Agaricomycetes</taxon>
        <taxon>Agaricomycetidae</taxon>
        <taxon>Agaricales</taxon>
        <taxon>Marasmiineae</taxon>
        <taxon>Marasmiaceae</taxon>
        <taxon>Marasmius</taxon>
    </lineage>
</organism>
<dbReference type="Gene3D" id="3.40.462.20">
    <property type="match status" value="1"/>
</dbReference>
<dbReference type="InterPro" id="IPR006093">
    <property type="entry name" value="Oxy_OxRdtase_FAD_BS"/>
</dbReference>
<dbReference type="EMBL" id="JBAHYK010000576">
    <property type="protein sequence ID" value="KAL0572838.1"/>
    <property type="molecule type" value="Genomic_DNA"/>
</dbReference>
<keyword evidence="3" id="KW-0285">Flavoprotein</keyword>
<reference evidence="8 9" key="1">
    <citation type="submission" date="2024-02" db="EMBL/GenBank/DDBJ databases">
        <title>A draft genome for the cacao thread blight pathogen Marasmius crinis-equi.</title>
        <authorList>
            <person name="Cohen S.P."/>
            <person name="Baruah I.K."/>
            <person name="Amoako-Attah I."/>
            <person name="Bukari Y."/>
            <person name="Meinhardt L.W."/>
            <person name="Bailey B.A."/>
        </authorList>
    </citation>
    <scope>NUCLEOTIDE SEQUENCE [LARGE SCALE GENOMIC DNA]</scope>
    <source>
        <strain evidence="8 9">GH-76</strain>
    </source>
</reference>
<dbReference type="Pfam" id="PF08031">
    <property type="entry name" value="BBE"/>
    <property type="match status" value="1"/>
</dbReference>
<comment type="cofactor">
    <cofactor evidence="1">
        <name>FAD</name>
        <dbReference type="ChEBI" id="CHEBI:57692"/>
    </cofactor>
</comment>
<keyword evidence="5" id="KW-0560">Oxidoreductase</keyword>
<dbReference type="Gene3D" id="3.30.465.10">
    <property type="match status" value="1"/>
</dbReference>
<accession>A0ABR3FC71</accession>
<dbReference type="InterPro" id="IPR012951">
    <property type="entry name" value="BBE"/>
</dbReference>
<name>A0ABR3FC71_9AGAR</name>
<feature type="signal peptide" evidence="6">
    <location>
        <begin position="1"/>
        <end position="20"/>
    </location>
</feature>
<gene>
    <name evidence="8" type="ORF">V5O48_009128</name>
</gene>
<evidence type="ECO:0000313" key="9">
    <source>
        <dbReference type="Proteomes" id="UP001465976"/>
    </source>
</evidence>
<dbReference type="Pfam" id="PF01565">
    <property type="entry name" value="FAD_binding_4"/>
    <property type="match status" value="1"/>
</dbReference>
<dbReference type="SUPFAM" id="SSF56176">
    <property type="entry name" value="FAD-binding/transporter-associated domain-like"/>
    <property type="match status" value="1"/>
</dbReference>
<protein>
    <recommendedName>
        <fullName evidence="7">FAD-binding PCMH-type domain-containing protein</fullName>
    </recommendedName>
</protein>
<dbReference type="PANTHER" id="PTHR42973:SF39">
    <property type="entry name" value="FAD-BINDING PCMH-TYPE DOMAIN-CONTAINING PROTEIN"/>
    <property type="match status" value="1"/>
</dbReference>
<keyword evidence="6" id="KW-0732">Signal</keyword>
<evidence type="ECO:0000256" key="1">
    <source>
        <dbReference type="ARBA" id="ARBA00001974"/>
    </source>
</evidence>
<dbReference type="PANTHER" id="PTHR42973">
    <property type="entry name" value="BINDING OXIDOREDUCTASE, PUTATIVE (AFU_ORTHOLOGUE AFUA_1G17690)-RELATED"/>
    <property type="match status" value="1"/>
</dbReference>
<comment type="caution">
    <text evidence="8">The sequence shown here is derived from an EMBL/GenBank/DDBJ whole genome shotgun (WGS) entry which is preliminary data.</text>
</comment>
<dbReference type="InterPro" id="IPR050416">
    <property type="entry name" value="FAD-linked_Oxidoreductase"/>
</dbReference>
<evidence type="ECO:0000256" key="5">
    <source>
        <dbReference type="ARBA" id="ARBA00023002"/>
    </source>
</evidence>
<evidence type="ECO:0000313" key="8">
    <source>
        <dbReference type="EMBL" id="KAL0572838.1"/>
    </source>
</evidence>
<feature type="domain" description="FAD-binding PCMH-type" evidence="7">
    <location>
        <begin position="52"/>
        <end position="224"/>
    </location>
</feature>
<keyword evidence="4" id="KW-0274">FAD</keyword>
<sequence length="494" mass="52803">MTRLSSLVFAALSLATYTAADLGSDLSGAGIKALFPGNDGFSEASNAYNRRFTFSPSAVAYPSSAEDVSKIVQMGAANNMKVVARSGGHSYIANGLGGENGTLVVDLSNMKSISIDSSSHIATIQTGNRLGNVALALNDAGRALPHGTCPYVGIGGHSAYGGFGFTSRMWGLTIDTIKAVNTVLANGTIARVTADNYPDLFFALRGAAPSFGITTSVEVETFATPQYSVVFAYTWDLDAAAAGQALIDFQSFAATPDLPPELGGELTLGKGSAQGKVSFEFLGAWYGEQSKLDSVIKPFLDKLPQVDGKRLGNGTYIDSVKELGGSLDLSGPDTTDTFYAKSLITPQGAPLTIDAANSFFNYLANEGFQSNTAWFMQVELYGGSNSKINTVAVDSTAFVRRDTLFTWQLYASSSNNQPPYPEEGFTFVDGVVKSVVGSMPSDWDYSAYTNYLEDRLDNWQKLYFGNHYDRLKSIKSTYDPKGIFTFPTSIEESS</sequence>
<evidence type="ECO:0000256" key="2">
    <source>
        <dbReference type="ARBA" id="ARBA00005466"/>
    </source>
</evidence>
<dbReference type="InterPro" id="IPR016166">
    <property type="entry name" value="FAD-bd_PCMH"/>
</dbReference>
<evidence type="ECO:0000256" key="6">
    <source>
        <dbReference type="SAM" id="SignalP"/>
    </source>
</evidence>
<dbReference type="PROSITE" id="PS51387">
    <property type="entry name" value="FAD_PCMH"/>
    <property type="match status" value="1"/>
</dbReference>
<evidence type="ECO:0000256" key="4">
    <source>
        <dbReference type="ARBA" id="ARBA00022827"/>
    </source>
</evidence>
<evidence type="ECO:0000256" key="3">
    <source>
        <dbReference type="ARBA" id="ARBA00022630"/>
    </source>
</evidence>
<dbReference type="InterPro" id="IPR036318">
    <property type="entry name" value="FAD-bd_PCMH-like_sf"/>
</dbReference>